<accession>A0A9W7EF39</accession>
<evidence type="ECO:0000313" key="7">
    <source>
        <dbReference type="EMBL" id="GMH76502.1"/>
    </source>
</evidence>
<evidence type="ECO:0000256" key="3">
    <source>
        <dbReference type="SAM" id="MobiDB-lite"/>
    </source>
</evidence>
<reference evidence="8" key="1">
    <citation type="journal article" date="2023" name="Commun. Biol.">
        <title>Genome analysis of Parmales, the sister group of diatoms, reveals the evolutionary specialization of diatoms from phago-mixotrophs to photoautotrophs.</title>
        <authorList>
            <person name="Ban H."/>
            <person name="Sato S."/>
            <person name="Yoshikawa S."/>
            <person name="Yamada K."/>
            <person name="Nakamura Y."/>
            <person name="Ichinomiya M."/>
            <person name="Sato N."/>
            <person name="Blanc-Mathieu R."/>
            <person name="Endo H."/>
            <person name="Kuwata A."/>
            <person name="Ogata H."/>
        </authorList>
    </citation>
    <scope>NUCLEOTIDE SEQUENCE [LARGE SCALE GENOMIC DNA]</scope>
    <source>
        <strain evidence="8">NIES 3701</strain>
    </source>
</reference>
<dbReference type="SUPFAM" id="SSF47473">
    <property type="entry name" value="EF-hand"/>
    <property type="match status" value="1"/>
</dbReference>
<dbReference type="Proteomes" id="UP001165085">
    <property type="component" value="Unassembled WGS sequence"/>
</dbReference>
<keyword evidence="2" id="KW-0106">Calcium</keyword>
<dbReference type="PROSITE" id="PS50222">
    <property type="entry name" value="EF_HAND_2"/>
    <property type="match status" value="2"/>
</dbReference>
<comment type="caution">
    <text evidence="7">The sequence shown here is derived from an EMBL/GenBank/DDBJ whole genome shotgun (WGS) entry which is preliminary data.</text>
</comment>
<evidence type="ECO:0000256" key="1">
    <source>
        <dbReference type="ARBA" id="ARBA00022737"/>
    </source>
</evidence>
<keyword evidence="5" id="KW-0732">Signal</keyword>
<evidence type="ECO:0000256" key="2">
    <source>
        <dbReference type="ARBA" id="ARBA00022837"/>
    </source>
</evidence>
<dbReference type="Pfam" id="PF13499">
    <property type="entry name" value="EF-hand_7"/>
    <property type="match status" value="1"/>
</dbReference>
<feature type="chain" id="PRO_5040853718" description="EF-hand domain-containing protein" evidence="5">
    <location>
        <begin position="18"/>
        <end position="2051"/>
    </location>
</feature>
<keyword evidence="4" id="KW-1133">Transmembrane helix</keyword>
<dbReference type="EMBL" id="BRXY01000198">
    <property type="protein sequence ID" value="GMH76502.1"/>
    <property type="molecule type" value="Genomic_DNA"/>
</dbReference>
<evidence type="ECO:0000256" key="5">
    <source>
        <dbReference type="SAM" id="SignalP"/>
    </source>
</evidence>
<feature type="region of interest" description="Disordered" evidence="3">
    <location>
        <begin position="2029"/>
        <end position="2051"/>
    </location>
</feature>
<dbReference type="PROSITE" id="PS00018">
    <property type="entry name" value="EF_HAND_1"/>
    <property type="match status" value="2"/>
</dbReference>
<dbReference type="InterPro" id="IPR011992">
    <property type="entry name" value="EF-hand-dom_pair"/>
</dbReference>
<dbReference type="OrthoDB" id="26525at2759"/>
<dbReference type="GO" id="GO:0005509">
    <property type="term" value="F:calcium ion binding"/>
    <property type="evidence" value="ECO:0007669"/>
    <property type="project" value="InterPro"/>
</dbReference>
<dbReference type="InterPro" id="IPR050145">
    <property type="entry name" value="Centrin_CML-like"/>
</dbReference>
<proteinExistence type="predicted"/>
<feature type="compositionally biased region" description="Low complexity" evidence="3">
    <location>
        <begin position="227"/>
        <end position="240"/>
    </location>
</feature>
<feature type="transmembrane region" description="Helical" evidence="4">
    <location>
        <begin position="1924"/>
        <end position="1948"/>
    </location>
</feature>
<sequence length="2051" mass="226722">MKLLALSALFLAPVAQAQGTTCTASIETRTIDLMKTKEEWSMASNEMEKTLQIDRVDAVIFEIISEQPYYFEANSYGPQIHVDYCVDVDGTKVFPNWGDGDRRLMAKAHAKFGHVLLPSHQRPLAVASRLLGRKVRALTGKRRTQEMAMPTEDDFNACLAANPDCMSLAPGEEDICGDIGPFNECLAGTCDQVVHDYLDIIAGCCDDPSYNEMCMYLGGDSGDSGDSGDMGTTSGPGPSDENYDDYSGDYSGDYGGDHDGTHDDNGDSGDDGPPKCFIESGCPEPPPDMDCEWLRGTLTCIAEAGVTCDEEDQGIMTAWEGCLCDSECGFTADTADSVISPMDWKDPYLSSDLWAGTSMSIPGYEKDAFGKFFHFDMNELQDSQWNKNPWDMFSAFTDMKYEWDEASSSCKPYVKYSQDANEEFVELVEIDGVDAGCAIRHGISEKYEKAANPDPNDYNYYWLEDWEHQTNPLTMLRDTRSVLRKASGAAPPTDFDGADSDIILKLKAPDGTEYTATTKLTYKKYLTASGNVDARWNKVRNLGEKCTQVPFMNKEDGSALYAGPFSPGPPNWSDWNNTPRPTIVSPASCPRMVDGQPTPRVEKNSRQAAIATIDDKRFINAKIVRKTSAINGKEDKAGYIEGMAQMKGCKLYVDGLFTADGEALCTNMNFGSDKEIPIKEPHCSYPDLKETAEEMTASLEKMKNGFSPTDATLLLPYVGSDAWGSCSFLIDQALTFKDVPKTIKTMSCSDDWGTDAWLADPCCNWMLSEIQCCAPREVNVMVPEASVDTDRLADYCASDVAQLTVAIYASKQFVETKKDSVDPTYGCVGDRTTELKKFEDIEDAASNCATELYGDWDHSSGTYKSTKVCTKDDECSSGTCAAAASGETTRYCQTSTRGEHTAACLLKQFASNPTAKAILKDITANGDMRASEEKVGAGISTLAGREMCTGPDGWNYDPNWKTCKGGWNDDTNQWEDAWNYETGMCDEYWCDDRDDCRDKCLNSNAVCNTDPWNDSIDESACLNGDLNNKFCAMCWSGDTNCHEVSQAPKCYHDKRIWDQWHADYYGEWTQELCTTLMGPDAVFKTEACHLDQWTTFCPQSCEIPTATSTDLCINAGGICDTIGYTDIYGCFTEKPKNGDCWSGIEPIAIQRGNCYGSTTCEGFSTETDCDGGDSCYWHGWTEYKHYHERWLEVTRHNWKPFCMYDTNFESLAEAESGCPAGTTPQLSETKEQRCQHDQMCFSSDIEKSVCQDWSAMHTATSAHFSGDSWIHSWWDNDMELCRLSSDAMWGTLSEIATFAGECASFQVGSETWALKMARYFEEGRFYTEELCTAGVCDQDPGGWMGLTAEECVTMESCSDWNCAGCERDWDNFNSHSAPDTICWAAAANQTHCTDKYSGTWTSTNNDAGDMFCLIQEHGSPESCSETFSQCSKMEPEQCGGGSANGVFDNVVTEDVLFCRPTKWAECKNKDDCESKGCCRTEWGGNAIPDGFYNEETWQWEEKSHVCVAPEINKDSEGNDQDWFSCDAYGDWSSVEWSELGCVVKTISDESACTSLTPVAGVWSATQFDESSCAEPQKCYNGQWYNRYDQEECAKCGNKFKPLLKWSGNKWMTGEMRSMYKWKDREFASPNNWITEIDRWMVSDLVSEVINRLKEEVEGNFVKCMYGPLISSIEKIACVCGMDRDQCDGDLLNAQTSLIDTKAYMDAKATAGKQLGTKVEIDSKSVNNTAKIEVTSDLFVPGVRNGTGTADASSSTGARRRWRRLSEEENSLNSAECMTVVVNSNNALVGQLVGDCATLTISEDGADTEFVSPAIFCINTNSQIERSELFTVAGVGFKNGNRYTVSDIAVEESGTQFCFNTTSSITACPIIYSALHDTATEDLASGECGLISDIVQEISMKQGCQMGDRKSCAWLEPGSLSHAAAIGTGLLVVIIVLGCFCSSCVGAWLHPKSRAVMKKHLNKAFFNEFDADGDGMLDRSEIKAMLEKEFGEKFSKKQLDALFKQFDKDGNDQLDFEEYKVMMAHHKVHGHPPELQGDADAPSGAGNKVHPV</sequence>
<evidence type="ECO:0000259" key="6">
    <source>
        <dbReference type="PROSITE" id="PS50222"/>
    </source>
</evidence>
<keyword evidence="4" id="KW-0472">Membrane</keyword>
<feature type="domain" description="EF-hand" evidence="6">
    <location>
        <begin position="1956"/>
        <end position="1991"/>
    </location>
</feature>
<dbReference type="SMART" id="SM00054">
    <property type="entry name" value="EFh"/>
    <property type="match status" value="2"/>
</dbReference>
<organism evidence="7 8">
    <name type="scientific">Triparma strigata</name>
    <dbReference type="NCBI Taxonomy" id="1606541"/>
    <lineage>
        <taxon>Eukaryota</taxon>
        <taxon>Sar</taxon>
        <taxon>Stramenopiles</taxon>
        <taxon>Ochrophyta</taxon>
        <taxon>Bolidophyceae</taxon>
        <taxon>Parmales</taxon>
        <taxon>Triparmaceae</taxon>
        <taxon>Triparma</taxon>
    </lineage>
</organism>
<dbReference type="CDD" id="cd00051">
    <property type="entry name" value="EFh"/>
    <property type="match status" value="1"/>
</dbReference>
<gene>
    <name evidence="7" type="ORF">TrST_g10059</name>
</gene>
<keyword evidence="1" id="KW-0677">Repeat</keyword>
<evidence type="ECO:0000313" key="8">
    <source>
        <dbReference type="Proteomes" id="UP001165085"/>
    </source>
</evidence>
<feature type="signal peptide" evidence="5">
    <location>
        <begin position="1"/>
        <end position="17"/>
    </location>
</feature>
<dbReference type="InterPro" id="IPR002048">
    <property type="entry name" value="EF_hand_dom"/>
</dbReference>
<feature type="compositionally biased region" description="Basic and acidic residues" evidence="3">
    <location>
        <begin position="255"/>
        <end position="265"/>
    </location>
</feature>
<feature type="region of interest" description="Disordered" evidence="3">
    <location>
        <begin position="222"/>
        <end position="281"/>
    </location>
</feature>
<dbReference type="PANTHER" id="PTHR23050">
    <property type="entry name" value="CALCIUM BINDING PROTEIN"/>
    <property type="match status" value="1"/>
</dbReference>
<dbReference type="Gene3D" id="1.10.238.10">
    <property type="entry name" value="EF-hand"/>
    <property type="match status" value="1"/>
</dbReference>
<name>A0A9W7EF39_9STRA</name>
<protein>
    <recommendedName>
        <fullName evidence="6">EF-hand domain-containing protein</fullName>
    </recommendedName>
</protein>
<keyword evidence="4" id="KW-0812">Transmembrane</keyword>
<keyword evidence="8" id="KW-1185">Reference proteome</keyword>
<evidence type="ECO:0000256" key="4">
    <source>
        <dbReference type="SAM" id="Phobius"/>
    </source>
</evidence>
<feature type="domain" description="EF-hand" evidence="6">
    <location>
        <begin position="1993"/>
        <end position="2028"/>
    </location>
</feature>
<dbReference type="InterPro" id="IPR018247">
    <property type="entry name" value="EF_Hand_1_Ca_BS"/>
</dbReference>